<name>A0A0A9A2I8_ARUDO</name>
<reference evidence="1" key="1">
    <citation type="submission" date="2014-09" db="EMBL/GenBank/DDBJ databases">
        <authorList>
            <person name="Magalhaes I.L.F."/>
            <person name="Oliveira U."/>
            <person name="Santos F.R."/>
            <person name="Vidigal T.H.D.A."/>
            <person name="Brescovit A.D."/>
            <person name="Santos A.J."/>
        </authorList>
    </citation>
    <scope>NUCLEOTIDE SEQUENCE</scope>
    <source>
        <tissue evidence="1">Shoot tissue taken approximately 20 cm above the soil surface</tissue>
    </source>
</reference>
<sequence length="41" mass="4611">MTMQFVVFIFMFSRAPFNIFGPAIVLQSEAESIGSDLLLRS</sequence>
<organism evidence="1">
    <name type="scientific">Arundo donax</name>
    <name type="common">Giant reed</name>
    <name type="synonym">Donax arundinaceus</name>
    <dbReference type="NCBI Taxonomy" id="35708"/>
    <lineage>
        <taxon>Eukaryota</taxon>
        <taxon>Viridiplantae</taxon>
        <taxon>Streptophyta</taxon>
        <taxon>Embryophyta</taxon>
        <taxon>Tracheophyta</taxon>
        <taxon>Spermatophyta</taxon>
        <taxon>Magnoliopsida</taxon>
        <taxon>Liliopsida</taxon>
        <taxon>Poales</taxon>
        <taxon>Poaceae</taxon>
        <taxon>PACMAD clade</taxon>
        <taxon>Arundinoideae</taxon>
        <taxon>Arundineae</taxon>
        <taxon>Arundo</taxon>
    </lineage>
</organism>
<evidence type="ECO:0000313" key="1">
    <source>
        <dbReference type="EMBL" id="JAD43215.1"/>
    </source>
</evidence>
<dbReference type="EMBL" id="GBRH01254680">
    <property type="protein sequence ID" value="JAD43215.1"/>
    <property type="molecule type" value="Transcribed_RNA"/>
</dbReference>
<accession>A0A0A9A2I8</accession>
<protein>
    <submittedName>
        <fullName evidence="1">Uncharacterized protein</fullName>
    </submittedName>
</protein>
<dbReference type="AlphaFoldDB" id="A0A0A9A2I8"/>
<proteinExistence type="predicted"/>
<reference evidence="1" key="2">
    <citation type="journal article" date="2015" name="Data Brief">
        <title>Shoot transcriptome of the giant reed, Arundo donax.</title>
        <authorList>
            <person name="Barrero R.A."/>
            <person name="Guerrero F.D."/>
            <person name="Moolhuijzen P."/>
            <person name="Goolsby J.A."/>
            <person name="Tidwell J."/>
            <person name="Bellgard S.E."/>
            <person name="Bellgard M.I."/>
        </authorList>
    </citation>
    <scope>NUCLEOTIDE SEQUENCE</scope>
    <source>
        <tissue evidence="1">Shoot tissue taken approximately 20 cm above the soil surface</tissue>
    </source>
</reference>